<feature type="domain" description="Histidine kinase" evidence="11">
    <location>
        <begin position="230"/>
        <end position="436"/>
    </location>
</feature>
<keyword evidence="8 10" id="KW-1133">Transmembrane helix</keyword>
<proteinExistence type="predicted"/>
<gene>
    <name evidence="12" type="ORF">LTT95_02830</name>
</gene>
<dbReference type="PRINTS" id="PR00344">
    <property type="entry name" value="BCTRLSENSOR"/>
</dbReference>
<keyword evidence="4" id="KW-0597">Phosphoprotein</keyword>
<dbReference type="InterPro" id="IPR036890">
    <property type="entry name" value="HATPase_C_sf"/>
</dbReference>
<dbReference type="InterPro" id="IPR004358">
    <property type="entry name" value="Sig_transdc_His_kin-like_C"/>
</dbReference>
<evidence type="ECO:0000256" key="6">
    <source>
        <dbReference type="ARBA" id="ARBA00022692"/>
    </source>
</evidence>
<evidence type="ECO:0000256" key="3">
    <source>
        <dbReference type="ARBA" id="ARBA00012438"/>
    </source>
</evidence>
<keyword evidence="5" id="KW-0808">Transferase</keyword>
<evidence type="ECO:0000256" key="9">
    <source>
        <dbReference type="ARBA" id="ARBA00023136"/>
    </source>
</evidence>
<dbReference type="InterPro" id="IPR005467">
    <property type="entry name" value="His_kinase_dom"/>
</dbReference>
<dbReference type="Gene3D" id="3.30.565.10">
    <property type="entry name" value="Histidine kinase-like ATPase, C-terminal domain"/>
    <property type="match status" value="1"/>
</dbReference>
<keyword evidence="9 10" id="KW-0472">Membrane</keyword>
<evidence type="ECO:0000313" key="12">
    <source>
        <dbReference type="EMBL" id="MCD9095876.1"/>
    </source>
</evidence>
<dbReference type="InterPro" id="IPR003594">
    <property type="entry name" value="HATPase_dom"/>
</dbReference>
<comment type="catalytic activity">
    <reaction evidence="1">
        <text>ATP + protein L-histidine = ADP + protein N-phospho-L-histidine.</text>
        <dbReference type="EC" id="2.7.13.3"/>
    </reaction>
</comment>
<dbReference type="RefSeq" id="WP_232134383.1">
    <property type="nucleotide sequence ID" value="NZ_CP089507.1"/>
</dbReference>
<evidence type="ECO:0000313" key="13">
    <source>
        <dbReference type="Proteomes" id="UP001430360"/>
    </source>
</evidence>
<accession>A0ABS8UAV6</accession>
<dbReference type="InterPro" id="IPR036097">
    <property type="entry name" value="HisK_dim/P_sf"/>
</dbReference>
<dbReference type="Pfam" id="PF00512">
    <property type="entry name" value="HisKA"/>
    <property type="match status" value="1"/>
</dbReference>
<feature type="transmembrane region" description="Helical" evidence="10">
    <location>
        <begin position="136"/>
        <end position="160"/>
    </location>
</feature>
<sequence>MPQGLPNRIRDAFTFQAVIAGMTLIVCVMTAAFIGREVVARQWLQAEADAWWQAKATDASYPPPFGVNLQGYFMPAGGGELQAIIGGDRAVANLLWFKGAPEGFSPRRDTEGVLLVDRREAGTLYLAASLSLFDRILALAAGGLALLMMATMFVVSWMTYRTSKRMVLPIHRLADEVGRWNPSDNDDGVPAALTTRDDAGREAQALTSALHGLGDRIGAFVRREREFTRDASHELRTPLTVIRVASDMIAADPATPPHQQRPLLRIRRATQDMEAVIDALLVLARERGVMPQSEVFDVVEVVEEEIDKVRPLFEGKQLSLTFDIQGRPRLDAPPRVLGVMLGHLLRNAWAFTETGGVEVIVDRDRIIVRDTGIGMTPDVLKRVYDPFYRADPFSQSGKGIGLSIVRRLGTRFGWPVALDSAPDEGTTVTIVLGDRLV</sequence>
<evidence type="ECO:0000256" key="5">
    <source>
        <dbReference type="ARBA" id="ARBA00022679"/>
    </source>
</evidence>
<organism evidence="12 13">
    <name type="scientific">Luteimonas fraxinea</name>
    <dbReference type="NCBI Taxonomy" id="2901869"/>
    <lineage>
        <taxon>Bacteria</taxon>
        <taxon>Pseudomonadati</taxon>
        <taxon>Pseudomonadota</taxon>
        <taxon>Gammaproteobacteria</taxon>
        <taxon>Lysobacterales</taxon>
        <taxon>Lysobacteraceae</taxon>
        <taxon>Luteimonas</taxon>
    </lineage>
</organism>
<evidence type="ECO:0000256" key="7">
    <source>
        <dbReference type="ARBA" id="ARBA00022777"/>
    </source>
</evidence>
<keyword evidence="7 12" id="KW-0418">Kinase</keyword>
<protein>
    <recommendedName>
        <fullName evidence="3">histidine kinase</fullName>
        <ecNumber evidence="3">2.7.13.3</ecNumber>
    </recommendedName>
</protein>
<evidence type="ECO:0000256" key="4">
    <source>
        <dbReference type="ARBA" id="ARBA00022553"/>
    </source>
</evidence>
<dbReference type="EC" id="2.7.13.3" evidence="3"/>
<comment type="subcellular location">
    <subcellularLocation>
        <location evidence="2">Membrane</location>
    </subcellularLocation>
</comment>
<evidence type="ECO:0000256" key="8">
    <source>
        <dbReference type="ARBA" id="ARBA00022989"/>
    </source>
</evidence>
<dbReference type="Gene3D" id="1.10.287.130">
    <property type="match status" value="1"/>
</dbReference>
<reference evidence="12" key="2">
    <citation type="journal article" date="2022" name="Syst. Appl. Microbiol.">
        <title>Physiological and genomic characterisation of Luteimonas fraxinea sp. nov., a bacterial species associated with trees tolerant to ash dieback.</title>
        <authorList>
            <person name="Ulrich K."/>
            <person name="Becker R."/>
            <person name="Behrendt U."/>
            <person name="Kube M."/>
            <person name="Schneck V."/>
            <person name="Ulrich A."/>
        </authorList>
    </citation>
    <scope>NUCLEOTIDE SEQUENCE</scope>
    <source>
        <strain evidence="12">A1P009</strain>
    </source>
</reference>
<dbReference type="SUPFAM" id="SSF55874">
    <property type="entry name" value="ATPase domain of HSP90 chaperone/DNA topoisomerase II/histidine kinase"/>
    <property type="match status" value="1"/>
</dbReference>
<dbReference type="Pfam" id="PF02518">
    <property type="entry name" value="HATPase_c"/>
    <property type="match status" value="1"/>
</dbReference>
<dbReference type="SUPFAM" id="SSF47384">
    <property type="entry name" value="Homodimeric domain of signal transducing histidine kinase"/>
    <property type="match status" value="1"/>
</dbReference>
<dbReference type="PANTHER" id="PTHR45436:SF16">
    <property type="entry name" value="HISTIDINE KINASE"/>
    <property type="match status" value="1"/>
</dbReference>
<keyword evidence="13" id="KW-1185">Reference proteome</keyword>
<evidence type="ECO:0000259" key="11">
    <source>
        <dbReference type="PROSITE" id="PS50109"/>
    </source>
</evidence>
<dbReference type="EMBL" id="JAJQKU010000001">
    <property type="protein sequence ID" value="MCD9095876.1"/>
    <property type="molecule type" value="Genomic_DNA"/>
</dbReference>
<dbReference type="CDD" id="cd00082">
    <property type="entry name" value="HisKA"/>
    <property type="match status" value="1"/>
</dbReference>
<evidence type="ECO:0000256" key="1">
    <source>
        <dbReference type="ARBA" id="ARBA00000085"/>
    </source>
</evidence>
<evidence type="ECO:0000256" key="2">
    <source>
        <dbReference type="ARBA" id="ARBA00004370"/>
    </source>
</evidence>
<dbReference type="GO" id="GO:0016301">
    <property type="term" value="F:kinase activity"/>
    <property type="evidence" value="ECO:0007669"/>
    <property type="project" value="UniProtKB-KW"/>
</dbReference>
<dbReference type="PROSITE" id="PS50109">
    <property type="entry name" value="HIS_KIN"/>
    <property type="match status" value="1"/>
</dbReference>
<dbReference type="Proteomes" id="UP001430360">
    <property type="component" value="Unassembled WGS sequence"/>
</dbReference>
<comment type="caution">
    <text evidence="12">The sequence shown here is derived from an EMBL/GenBank/DDBJ whole genome shotgun (WGS) entry which is preliminary data.</text>
</comment>
<dbReference type="InterPro" id="IPR050428">
    <property type="entry name" value="TCS_sensor_his_kinase"/>
</dbReference>
<dbReference type="SMART" id="SM00387">
    <property type="entry name" value="HATPase_c"/>
    <property type="match status" value="1"/>
</dbReference>
<reference evidence="12" key="1">
    <citation type="submission" date="2021-12" db="EMBL/GenBank/DDBJ databases">
        <authorList>
            <person name="Ulrich A."/>
        </authorList>
    </citation>
    <scope>NUCLEOTIDE SEQUENCE</scope>
    <source>
        <strain evidence="12">A1P009</strain>
    </source>
</reference>
<feature type="transmembrane region" description="Helical" evidence="10">
    <location>
        <begin position="12"/>
        <end position="34"/>
    </location>
</feature>
<evidence type="ECO:0000256" key="10">
    <source>
        <dbReference type="SAM" id="Phobius"/>
    </source>
</evidence>
<dbReference type="InterPro" id="IPR003661">
    <property type="entry name" value="HisK_dim/P_dom"/>
</dbReference>
<dbReference type="PANTHER" id="PTHR45436">
    <property type="entry name" value="SENSOR HISTIDINE KINASE YKOH"/>
    <property type="match status" value="1"/>
</dbReference>
<dbReference type="SMART" id="SM00388">
    <property type="entry name" value="HisKA"/>
    <property type="match status" value="1"/>
</dbReference>
<name>A0ABS8UAV6_9GAMM</name>
<keyword evidence="6 10" id="KW-0812">Transmembrane</keyword>